<dbReference type="Gene3D" id="3.30.750.24">
    <property type="entry name" value="STAS domain"/>
    <property type="match status" value="1"/>
</dbReference>
<sequence length="418" mass="44600">MKRKSDAPADDVLVVPDTRLRAGEPSRLDSEAERERQRAIARATAAKIDEIELAMASDIFDDEPAWGSARRPAAANAPVMNPLDAEEPLEAPVPPASAPAVEESAILYANGQAAAAESLLRDSLADFGRAERLPWWMLFDLYQATGRETDFDSLAIDYASHFETSPPAWQPLLMPTAAPAPVAAVAASEAFGAVLDSAAGARLQRLLASPAPLVRIDLGALRSATPEGCAALLSALQALRKEGRELVLAGADTLLGVLRPMLAVGDRGAGEAPWLLLLELLLLSNREKDFEESAMDYCVTFEVSPPSFETPKRVSTAAPAPASRAGGDRFLLPPVAGGANDPLLDAVDAYAEGRELLVLDCSRLARMDFACATALQSRLSAHVEAGRAVELRELNHLVAALLRLLGYGDGIRLYPHRY</sequence>
<evidence type="ECO:0000256" key="1">
    <source>
        <dbReference type="SAM" id="MobiDB-lite"/>
    </source>
</evidence>
<feature type="compositionally biased region" description="Basic and acidic residues" evidence="1">
    <location>
        <begin position="18"/>
        <end position="36"/>
    </location>
</feature>
<evidence type="ECO:0000313" key="2">
    <source>
        <dbReference type="EMBL" id="MCD2519285.1"/>
    </source>
</evidence>
<organism evidence="2 3">
    <name type="scientific">Massilia phyllostachyos</name>
    <dbReference type="NCBI Taxonomy" id="2898585"/>
    <lineage>
        <taxon>Bacteria</taxon>
        <taxon>Pseudomonadati</taxon>
        <taxon>Pseudomonadota</taxon>
        <taxon>Betaproteobacteria</taxon>
        <taxon>Burkholderiales</taxon>
        <taxon>Oxalobacteraceae</taxon>
        <taxon>Telluria group</taxon>
        <taxon>Massilia</taxon>
    </lineage>
</organism>
<dbReference type="SUPFAM" id="SSF52091">
    <property type="entry name" value="SpoIIaa-like"/>
    <property type="match status" value="1"/>
</dbReference>
<comment type="caution">
    <text evidence="2">The sequence shown here is derived from an EMBL/GenBank/DDBJ whole genome shotgun (WGS) entry which is preliminary data.</text>
</comment>
<protein>
    <recommendedName>
        <fullName evidence="4">STAS domain-containing protein</fullName>
    </recommendedName>
</protein>
<accession>A0ABS8QBZ3</accession>
<evidence type="ECO:0008006" key="4">
    <source>
        <dbReference type="Google" id="ProtNLM"/>
    </source>
</evidence>
<evidence type="ECO:0000313" key="3">
    <source>
        <dbReference type="Proteomes" id="UP001179361"/>
    </source>
</evidence>
<dbReference type="RefSeq" id="WP_231060561.1">
    <property type="nucleotide sequence ID" value="NZ_JAJNOC010000012.1"/>
</dbReference>
<dbReference type="Proteomes" id="UP001179361">
    <property type="component" value="Unassembled WGS sequence"/>
</dbReference>
<name>A0ABS8QBZ3_9BURK</name>
<feature type="region of interest" description="Disordered" evidence="1">
    <location>
        <begin position="1"/>
        <end position="36"/>
    </location>
</feature>
<proteinExistence type="predicted"/>
<dbReference type="EMBL" id="JAJNOC010000012">
    <property type="protein sequence ID" value="MCD2519285.1"/>
    <property type="molecule type" value="Genomic_DNA"/>
</dbReference>
<gene>
    <name evidence="2" type="ORF">LQ564_23570</name>
</gene>
<reference evidence="2" key="1">
    <citation type="submission" date="2021-11" db="EMBL/GenBank/DDBJ databases">
        <title>The complete genome of Massilia sp sp. G4R7.</title>
        <authorList>
            <person name="Liu L."/>
            <person name="Yue J."/>
            <person name="Yuan J."/>
            <person name="Yang F."/>
            <person name="Li L."/>
        </authorList>
    </citation>
    <scope>NUCLEOTIDE SEQUENCE</scope>
    <source>
        <strain evidence="2">G4R7</strain>
    </source>
</reference>
<dbReference type="InterPro" id="IPR036513">
    <property type="entry name" value="STAS_dom_sf"/>
</dbReference>
<keyword evidence="3" id="KW-1185">Reference proteome</keyword>